<evidence type="ECO:0000313" key="2">
    <source>
        <dbReference type="Proteomes" id="UP000233491"/>
    </source>
</evidence>
<gene>
    <name evidence="1" type="ORF">CXZ10_07385</name>
</gene>
<dbReference type="AlphaFoldDB" id="A0A1I4UYD9"/>
<dbReference type="RefSeq" id="WP_101288514.1">
    <property type="nucleotide sequence ID" value="NZ_FOUQ01000009.1"/>
</dbReference>
<comment type="caution">
    <text evidence="1">The sequence shown here is derived from an EMBL/GenBank/DDBJ whole genome shotgun (WGS) entry which is preliminary data.</text>
</comment>
<organism evidence="1 2">
    <name type="scientific">Pleomorphomonas diazotrophica</name>
    <dbReference type="NCBI Taxonomy" id="1166257"/>
    <lineage>
        <taxon>Bacteria</taxon>
        <taxon>Pseudomonadati</taxon>
        <taxon>Pseudomonadota</taxon>
        <taxon>Alphaproteobacteria</taxon>
        <taxon>Hyphomicrobiales</taxon>
        <taxon>Pleomorphomonadaceae</taxon>
        <taxon>Pleomorphomonas</taxon>
    </lineage>
</organism>
<evidence type="ECO:0000313" key="1">
    <source>
        <dbReference type="EMBL" id="PKR89713.1"/>
    </source>
</evidence>
<name>A0A1I4UYD9_9HYPH</name>
<dbReference type="EMBL" id="PJNW01000004">
    <property type="protein sequence ID" value="PKR89713.1"/>
    <property type="molecule type" value="Genomic_DNA"/>
</dbReference>
<accession>A0A1I4UYD9</accession>
<protein>
    <submittedName>
        <fullName evidence="1">Uncharacterized protein</fullName>
    </submittedName>
</protein>
<proteinExistence type="predicted"/>
<sequence>MRYIHHDVTAICDFIAGNNLNIIRLPPAEQNSSEIFRTANVEDMLEKSHKLWGTNLDYFFIVTDGDLDNNMDIKKAIEYTESGKIRGFLLAAYQDGGIISVSNKVYPFQEGAEMAAWWYV</sequence>
<keyword evidence="2" id="KW-1185">Reference proteome</keyword>
<reference evidence="1 2" key="1">
    <citation type="submission" date="2017-12" db="EMBL/GenBank/DDBJ databases">
        <title>Anaerobic carbon monoxide metabolism by Pleomorphomonas carboxyditropha sp. nov., a new mesophilic hydrogenogenic carboxidotroph.</title>
        <authorList>
            <person name="Esquivel-Elizondo S."/>
            <person name="Krajmalnik-Brown R."/>
        </authorList>
    </citation>
    <scope>NUCLEOTIDE SEQUENCE [LARGE SCALE GENOMIC DNA]</scope>
    <source>
        <strain evidence="1 2">R5-392</strain>
    </source>
</reference>
<dbReference type="Proteomes" id="UP000233491">
    <property type="component" value="Unassembled WGS sequence"/>
</dbReference>